<name>A0ABP9RUY9_9ACTN</name>
<dbReference type="EMBL" id="BAABJQ010000009">
    <property type="protein sequence ID" value="GAA5187485.1"/>
    <property type="molecule type" value="Genomic_DNA"/>
</dbReference>
<gene>
    <name evidence="3" type="ORF">GCM10023322_35950</name>
</gene>
<dbReference type="Proteomes" id="UP001501570">
    <property type="component" value="Unassembled WGS sequence"/>
</dbReference>
<dbReference type="PANTHER" id="PTHR24305:SF166">
    <property type="entry name" value="CYTOCHROME P450 12A4, MITOCHONDRIAL-RELATED"/>
    <property type="match status" value="1"/>
</dbReference>
<sequence length="497" mass="54865">MTAVRLTVAVVALALVVSAPYWLPGFVVGLRVRIFARVNGDEGVPVPGRQVGLADFRRLYAHPAANGRSRGAALSDLFWYWLAPGPQVHQEHLEPGPRYDEAARTTRQILARLRKDEWERLVGRCAERSLDARLAAVEPGRRAAMGPGRRPRWDAVRLRDLMMPIWAEVYYEAVFGQPCPEPVRDLIVANADDVVSALKCTRLRHLRRRDRLTRYLRGRIGAGTVGVPLPSMFSPEEQAWYLQGTFFNTAVVQMSEAMAHLLMVVAEHPDLQRRLRAGDGGYLDRVIDETMRVYPLFGVAHRITSADITLDGLPTLPAGSVLLFNYAEYQHAGLPDGDRLDPDRWERLRPGEANFIPFGISANRPCPARGIAPLSMRVVASAVIARFALATSATHTRSLPNRGPCLLSPLPAGPGKPPTGPEGTPGAPPSVAPRPRARLALMRLRDRWEDVTRSLVQLVLGTYMVMDARRQRLCGTYFAHLGPQETPRAATATPPAG</sequence>
<comment type="similarity">
    <text evidence="1">Belongs to the cytochrome P450 family.</text>
</comment>
<feature type="region of interest" description="Disordered" evidence="2">
    <location>
        <begin position="398"/>
        <end position="434"/>
    </location>
</feature>
<organism evidence="3 4">
    <name type="scientific">Rugosimonospora acidiphila</name>
    <dbReference type="NCBI Taxonomy" id="556531"/>
    <lineage>
        <taxon>Bacteria</taxon>
        <taxon>Bacillati</taxon>
        <taxon>Actinomycetota</taxon>
        <taxon>Actinomycetes</taxon>
        <taxon>Micromonosporales</taxon>
        <taxon>Micromonosporaceae</taxon>
        <taxon>Rugosimonospora</taxon>
    </lineage>
</organism>
<reference evidence="4" key="1">
    <citation type="journal article" date="2019" name="Int. J. Syst. Evol. Microbiol.">
        <title>The Global Catalogue of Microorganisms (GCM) 10K type strain sequencing project: providing services to taxonomists for standard genome sequencing and annotation.</title>
        <authorList>
            <consortium name="The Broad Institute Genomics Platform"/>
            <consortium name="The Broad Institute Genome Sequencing Center for Infectious Disease"/>
            <person name="Wu L."/>
            <person name="Ma J."/>
        </authorList>
    </citation>
    <scope>NUCLEOTIDE SEQUENCE [LARGE SCALE GENOMIC DNA]</scope>
    <source>
        <strain evidence="4">JCM 18304</strain>
    </source>
</reference>
<dbReference type="InterPro" id="IPR050121">
    <property type="entry name" value="Cytochrome_P450_monoxygenase"/>
</dbReference>
<proteinExistence type="inferred from homology"/>
<comment type="caution">
    <text evidence="3">The sequence shown here is derived from an EMBL/GenBank/DDBJ whole genome shotgun (WGS) entry which is preliminary data.</text>
</comment>
<feature type="compositionally biased region" description="Pro residues" evidence="2">
    <location>
        <begin position="411"/>
        <end position="432"/>
    </location>
</feature>
<dbReference type="InterPro" id="IPR036396">
    <property type="entry name" value="Cyt_P450_sf"/>
</dbReference>
<protein>
    <submittedName>
        <fullName evidence="3">Cytochrome P450</fullName>
    </submittedName>
</protein>
<dbReference type="Gene3D" id="1.10.630.10">
    <property type="entry name" value="Cytochrome P450"/>
    <property type="match status" value="1"/>
</dbReference>
<evidence type="ECO:0000313" key="3">
    <source>
        <dbReference type="EMBL" id="GAA5187485.1"/>
    </source>
</evidence>
<dbReference type="InterPro" id="IPR001128">
    <property type="entry name" value="Cyt_P450"/>
</dbReference>
<evidence type="ECO:0000256" key="1">
    <source>
        <dbReference type="ARBA" id="ARBA00010617"/>
    </source>
</evidence>
<evidence type="ECO:0000313" key="4">
    <source>
        <dbReference type="Proteomes" id="UP001501570"/>
    </source>
</evidence>
<dbReference type="SUPFAM" id="SSF48264">
    <property type="entry name" value="Cytochrome P450"/>
    <property type="match status" value="1"/>
</dbReference>
<dbReference type="PANTHER" id="PTHR24305">
    <property type="entry name" value="CYTOCHROME P450"/>
    <property type="match status" value="1"/>
</dbReference>
<keyword evidence="4" id="KW-1185">Reference proteome</keyword>
<dbReference type="RefSeq" id="WP_345630961.1">
    <property type="nucleotide sequence ID" value="NZ_BAABJQ010000009.1"/>
</dbReference>
<evidence type="ECO:0000256" key="2">
    <source>
        <dbReference type="SAM" id="MobiDB-lite"/>
    </source>
</evidence>
<dbReference type="Pfam" id="PF00067">
    <property type="entry name" value="p450"/>
    <property type="match status" value="1"/>
</dbReference>
<accession>A0ABP9RUY9</accession>